<dbReference type="InterPro" id="IPR050344">
    <property type="entry name" value="Peptidase_M1_aminopeptidases"/>
</dbReference>
<dbReference type="InterPro" id="IPR027268">
    <property type="entry name" value="Peptidase_M4/M1_CTD_sf"/>
</dbReference>
<organism evidence="1 2">
    <name type="scientific">Papaver nudicaule</name>
    <name type="common">Iceland poppy</name>
    <dbReference type="NCBI Taxonomy" id="74823"/>
    <lineage>
        <taxon>Eukaryota</taxon>
        <taxon>Viridiplantae</taxon>
        <taxon>Streptophyta</taxon>
        <taxon>Embryophyta</taxon>
        <taxon>Tracheophyta</taxon>
        <taxon>Spermatophyta</taxon>
        <taxon>Magnoliopsida</taxon>
        <taxon>Ranunculales</taxon>
        <taxon>Papaveraceae</taxon>
        <taxon>Papaveroideae</taxon>
        <taxon>Papaver</taxon>
    </lineage>
</organism>
<proteinExistence type="predicted"/>
<dbReference type="GO" id="GO:0016020">
    <property type="term" value="C:membrane"/>
    <property type="evidence" value="ECO:0007669"/>
    <property type="project" value="TreeGrafter"/>
</dbReference>
<dbReference type="GO" id="GO:0005615">
    <property type="term" value="C:extracellular space"/>
    <property type="evidence" value="ECO:0007669"/>
    <property type="project" value="TreeGrafter"/>
</dbReference>
<dbReference type="SUPFAM" id="SSF55486">
    <property type="entry name" value="Metalloproteases ('zincins'), catalytic domain"/>
    <property type="match status" value="1"/>
</dbReference>
<dbReference type="GO" id="GO:0006508">
    <property type="term" value="P:proteolysis"/>
    <property type="evidence" value="ECO:0007669"/>
    <property type="project" value="TreeGrafter"/>
</dbReference>
<gene>
    <name evidence="1" type="ORF">MKW94_015244</name>
</gene>
<dbReference type="EMBL" id="JAJJMA010183009">
    <property type="protein sequence ID" value="MCL7037780.1"/>
    <property type="molecule type" value="Genomic_DNA"/>
</dbReference>
<dbReference type="GO" id="GO:0005737">
    <property type="term" value="C:cytoplasm"/>
    <property type="evidence" value="ECO:0007669"/>
    <property type="project" value="TreeGrafter"/>
</dbReference>
<dbReference type="AlphaFoldDB" id="A0AA41SMQ5"/>
<dbReference type="GO" id="GO:0042277">
    <property type="term" value="F:peptide binding"/>
    <property type="evidence" value="ECO:0007669"/>
    <property type="project" value="TreeGrafter"/>
</dbReference>
<dbReference type="Gene3D" id="1.10.390.10">
    <property type="entry name" value="Neutral Protease Domain 2"/>
    <property type="match status" value="1"/>
</dbReference>
<evidence type="ECO:0000313" key="1">
    <source>
        <dbReference type="EMBL" id="MCL7037780.1"/>
    </source>
</evidence>
<dbReference type="PANTHER" id="PTHR11533:SF174">
    <property type="entry name" value="PUROMYCIN-SENSITIVE AMINOPEPTIDASE-RELATED"/>
    <property type="match status" value="1"/>
</dbReference>
<protein>
    <submittedName>
        <fullName evidence="1">Uncharacterized protein</fullName>
    </submittedName>
</protein>
<dbReference type="GO" id="GO:0043171">
    <property type="term" value="P:peptide catabolic process"/>
    <property type="evidence" value="ECO:0007669"/>
    <property type="project" value="TreeGrafter"/>
</dbReference>
<sequence>LSYIKKFACSNARTEDLWADLEEGSGEPVNMLMNSWTKQMGYLVISVQLKDNKLEFDQVHKNFLLRTKSESLNVVELLGSSDVTEITTSGLNLMLTKLGILDDSYALSMACKQSLSSLFTLMSAYRKELDYTVLSHLITVSFKVATIMADAVPELSTYLKQFFINLFQSSA</sequence>
<accession>A0AA41SMQ5</accession>
<name>A0AA41SMQ5_PAPNU</name>
<evidence type="ECO:0000313" key="2">
    <source>
        <dbReference type="Proteomes" id="UP001177140"/>
    </source>
</evidence>
<dbReference type="Proteomes" id="UP001177140">
    <property type="component" value="Unassembled WGS sequence"/>
</dbReference>
<feature type="non-terminal residue" evidence="1">
    <location>
        <position position="171"/>
    </location>
</feature>
<keyword evidence="2" id="KW-1185">Reference proteome</keyword>
<dbReference type="PANTHER" id="PTHR11533">
    <property type="entry name" value="PROTEASE M1 ZINC METALLOPROTEASE"/>
    <property type="match status" value="1"/>
</dbReference>
<dbReference type="GO" id="GO:0070006">
    <property type="term" value="F:metalloaminopeptidase activity"/>
    <property type="evidence" value="ECO:0007669"/>
    <property type="project" value="TreeGrafter"/>
</dbReference>
<comment type="caution">
    <text evidence="1">The sequence shown here is derived from an EMBL/GenBank/DDBJ whole genome shotgun (WGS) entry which is preliminary data.</text>
</comment>
<dbReference type="GO" id="GO:0008270">
    <property type="term" value="F:zinc ion binding"/>
    <property type="evidence" value="ECO:0007669"/>
    <property type="project" value="TreeGrafter"/>
</dbReference>
<feature type="non-terminal residue" evidence="1">
    <location>
        <position position="1"/>
    </location>
</feature>
<reference evidence="1" key="1">
    <citation type="submission" date="2022-03" db="EMBL/GenBank/DDBJ databases">
        <title>A functionally conserved STORR gene fusion in Papaver species that diverged 16.8 million years ago.</title>
        <authorList>
            <person name="Catania T."/>
        </authorList>
    </citation>
    <scope>NUCLEOTIDE SEQUENCE</scope>
    <source>
        <strain evidence="1">S-191538</strain>
    </source>
</reference>
<dbReference type="Gene3D" id="1.25.50.20">
    <property type="match status" value="1"/>
</dbReference>